<proteinExistence type="predicted"/>
<evidence type="ECO:0008006" key="3">
    <source>
        <dbReference type="Google" id="ProtNLM"/>
    </source>
</evidence>
<gene>
    <name evidence="1" type="ORF">Mal52_42760</name>
</gene>
<dbReference type="SUPFAM" id="SSF53649">
    <property type="entry name" value="Alkaline phosphatase-like"/>
    <property type="match status" value="1"/>
</dbReference>
<dbReference type="Pfam" id="PF07394">
    <property type="entry name" value="DUF1501"/>
    <property type="match status" value="1"/>
</dbReference>
<organism evidence="1 2">
    <name type="scientific">Symmachiella dynata</name>
    <dbReference type="NCBI Taxonomy" id="2527995"/>
    <lineage>
        <taxon>Bacteria</taxon>
        <taxon>Pseudomonadati</taxon>
        <taxon>Planctomycetota</taxon>
        <taxon>Planctomycetia</taxon>
        <taxon>Planctomycetales</taxon>
        <taxon>Planctomycetaceae</taxon>
        <taxon>Symmachiella</taxon>
    </lineage>
</organism>
<dbReference type="InterPro" id="IPR017850">
    <property type="entry name" value="Alkaline_phosphatase_core_sf"/>
</dbReference>
<accession>A0A517ZTJ4</accession>
<dbReference type="RefSeq" id="WP_145378323.1">
    <property type="nucleotide sequence ID" value="NZ_CP036276.1"/>
</dbReference>
<dbReference type="AlphaFoldDB" id="A0A517ZTJ4"/>
<dbReference type="PANTHER" id="PTHR43737:SF1">
    <property type="entry name" value="DUF1501 DOMAIN-CONTAINING PROTEIN"/>
    <property type="match status" value="1"/>
</dbReference>
<name>A0A517ZTJ4_9PLAN</name>
<dbReference type="PANTHER" id="PTHR43737">
    <property type="entry name" value="BLL7424 PROTEIN"/>
    <property type="match status" value="1"/>
</dbReference>
<dbReference type="InterPro" id="IPR006311">
    <property type="entry name" value="TAT_signal"/>
</dbReference>
<dbReference type="PROSITE" id="PS51318">
    <property type="entry name" value="TAT"/>
    <property type="match status" value="1"/>
</dbReference>
<dbReference type="KEGG" id="sdyn:Mal52_42760"/>
<reference evidence="1 2" key="1">
    <citation type="submission" date="2019-02" db="EMBL/GenBank/DDBJ databases">
        <title>Deep-cultivation of Planctomycetes and their phenomic and genomic characterization uncovers novel biology.</title>
        <authorList>
            <person name="Wiegand S."/>
            <person name="Jogler M."/>
            <person name="Boedeker C."/>
            <person name="Pinto D."/>
            <person name="Vollmers J."/>
            <person name="Rivas-Marin E."/>
            <person name="Kohn T."/>
            <person name="Peeters S.H."/>
            <person name="Heuer A."/>
            <person name="Rast P."/>
            <person name="Oberbeckmann S."/>
            <person name="Bunk B."/>
            <person name="Jeske O."/>
            <person name="Meyerdierks A."/>
            <person name="Storesund J.E."/>
            <person name="Kallscheuer N."/>
            <person name="Luecker S."/>
            <person name="Lage O.M."/>
            <person name="Pohl T."/>
            <person name="Merkel B.J."/>
            <person name="Hornburger P."/>
            <person name="Mueller R.-W."/>
            <person name="Bruemmer F."/>
            <person name="Labrenz M."/>
            <person name="Spormann A.M."/>
            <person name="Op den Camp H."/>
            <person name="Overmann J."/>
            <person name="Amann R."/>
            <person name="Jetten M.S.M."/>
            <person name="Mascher T."/>
            <person name="Medema M.H."/>
            <person name="Devos D.P."/>
            <person name="Kaster A.-K."/>
            <person name="Ovreas L."/>
            <person name="Rohde M."/>
            <person name="Galperin M.Y."/>
            <person name="Jogler C."/>
        </authorList>
    </citation>
    <scope>NUCLEOTIDE SEQUENCE [LARGE SCALE GENOMIC DNA]</scope>
    <source>
        <strain evidence="1 2">Mal52</strain>
    </source>
</reference>
<dbReference type="InterPro" id="IPR010869">
    <property type="entry name" value="DUF1501"/>
</dbReference>
<evidence type="ECO:0000313" key="2">
    <source>
        <dbReference type="Proteomes" id="UP000319383"/>
    </source>
</evidence>
<protein>
    <recommendedName>
        <fullName evidence="3">DUF1501 domain-containing protein</fullName>
    </recommendedName>
</protein>
<keyword evidence="2" id="KW-1185">Reference proteome</keyword>
<evidence type="ECO:0000313" key="1">
    <source>
        <dbReference type="EMBL" id="QDU45780.1"/>
    </source>
</evidence>
<sequence>MLVIPGQLGKDVCDKNVGPSRRDLLRVGGSAMLGMGLGTMFDLQNAAAKGPEAVGGPGWGKAKSVIMIFLQGGPSHLDLWDPKENVPDNIRSPFQPISTKLPGVQFTEMLPKLAQVNDKITMIRSMSYTPKGLFNHTAAIYQMMTGYTTDKVSASGQLEPPTPKDFPNFGSNIIRLKPPTEPMLPLVMMPRPLQESNVVGKAGTAGFLGRAYDPYYLYPEGDDMNMNKMDNIRVDDLKLRPEVYATRLQRRARLRDSINKGMPQIEKAVKHYNLNQSYSRALDLVISGRAREAFTLDQESTAMRDRYGRNTFGQSLLLARRLVEAGTRVVEVVWPKVANSDNHSWDVHSGLTKRMKTQSAPMLDAGLSALFSDLDERGLLDETMVVAIGEFGRSPQRGVSTSGNSNTSDGRDHWPYCYTACVAGAGVHQGRIHGASDKTGSGPLNDPVHPGQLLASIYHSFGIAPDTIVYNHLNQPRELVKAETIPGLYQA</sequence>
<dbReference type="Proteomes" id="UP000319383">
    <property type="component" value="Chromosome"/>
</dbReference>
<dbReference type="EMBL" id="CP036276">
    <property type="protein sequence ID" value="QDU45780.1"/>
    <property type="molecule type" value="Genomic_DNA"/>
</dbReference>